<geneLocation type="mitochondrion" evidence="1"/>
<reference evidence="1" key="2">
    <citation type="submission" date="2013-03" db="EMBL/GenBank/DDBJ databases">
        <title>Cryptic cytoplasmic male sterility in Arabidopsis thaliana.</title>
        <authorList>
            <person name="Gobron N."/>
            <person name="Waszczak C."/>
            <person name="Simon M."/>
            <person name="Hiard S."/>
        </authorList>
    </citation>
    <scope>NUCLEOTIDE SEQUENCE</scope>
</reference>
<sequence length="117" mass="13013">MKPENQLILVETINSLSQNIEKLQNNAISSDQFSNLVYETAANAVTKTIEHLFHRHNLTLPPRWTHEQILQDILGDDLTLTNVTSVLKNITQLGLASDEFHQVLNVLHLTGGGGGFN</sequence>
<proteinExistence type="predicted"/>
<dbReference type="AlphaFoldDB" id="M1X5D4"/>
<reference evidence="1" key="1">
    <citation type="submission" date="2012-10" db="EMBL/GenBank/DDBJ databases">
        <authorList>
            <person name="BUDAR F."/>
        </authorList>
    </citation>
    <scope>NUCLEOTIDE SEQUENCE</scope>
</reference>
<organism evidence="1">
    <name type="scientific">Arabidopsis thaliana</name>
    <name type="common">Mouse-ear cress</name>
    <dbReference type="NCBI Taxonomy" id="3702"/>
    <lineage>
        <taxon>Eukaryota</taxon>
        <taxon>Viridiplantae</taxon>
        <taxon>Streptophyta</taxon>
        <taxon>Embryophyta</taxon>
        <taxon>Tracheophyta</taxon>
        <taxon>Spermatophyta</taxon>
        <taxon>Magnoliopsida</taxon>
        <taxon>eudicotyledons</taxon>
        <taxon>Gunneridae</taxon>
        <taxon>Pentapetalae</taxon>
        <taxon>rosids</taxon>
        <taxon>malvids</taxon>
        <taxon>Brassicales</taxon>
        <taxon>Brassicaceae</taxon>
        <taxon>Camelineae</taxon>
        <taxon>Arabidopsis</taxon>
    </lineage>
</organism>
<accession>M1X5D4</accession>
<protein>
    <submittedName>
        <fullName evidence="1">Uncharacterized protein</fullName>
    </submittedName>
</protein>
<keyword evidence="1" id="KW-0496">Mitochondrion</keyword>
<name>M1X5D4_ARATH</name>
<dbReference type="EMBL" id="HF543671">
    <property type="protein sequence ID" value="CCN27104.1"/>
    <property type="molecule type" value="Genomic_DNA"/>
</dbReference>
<evidence type="ECO:0000313" key="1">
    <source>
        <dbReference type="EMBL" id="CCN27104.1"/>
    </source>
</evidence>